<accession>A0A0U1PZK7</accession>
<comment type="caution">
    <text evidence="2">The sequence shown here is derived from an EMBL/GenBank/DDBJ whole genome shotgun (WGS) entry which is preliminary data.</text>
</comment>
<dbReference type="CDD" id="cd00531">
    <property type="entry name" value="NTF2_like"/>
    <property type="match status" value="1"/>
</dbReference>
<sequence length="130" mass="14455">MHTYETKLALAKQFHAALTRRDWQAIRKLLTDDATWVLPGDNQISGPAVGAEAVVARAELIASFGLNFELKHILVSRDNVALLLHNTARRNDLVLDEHLATVCTLRDCKIAAIETYLSDLPGMNAFFARN</sequence>
<protein>
    <submittedName>
        <fullName evidence="2">Ketosteroid isomerase-related protein</fullName>
    </submittedName>
</protein>
<name>A0A0U1PZK7_9BURK</name>
<dbReference type="AlphaFoldDB" id="A0A0U1PZK7"/>
<reference evidence="2 3" key="1">
    <citation type="submission" date="2015-05" db="EMBL/GenBank/DDBJ databases">
        <title>Draft genome sequence of Lampropedia sp. CT6, isolated from the microbial mat of a hot water spring, located at Manikaran, India.</title>
        <authorList>
            <person name="Tripathi C."/>
            <person name="Rani P."/>
            <person name="Mahato N.K."/>
            <person name="Lal R."/>
        </authorList>
    </citation>
    <scope>NUCLEOTIDE SEQUENCE [LARGE SCALE GENOMIC DNA]</scope>
    <source>
        <strain evidence="2 3">CT6</strain>
    </source>
</reference>
<keyword evidence="2" id="KW-0413">Isomerase</keyword>
<evidence type="ECO:0000313" key="2">
    <source>
        <dbReference type="EMBL" id="KKW67901.1"/>
    </source>
</evidence>
<dbReference type="GO" id="GO:0016853">
    <property type="term" value="F:isomerase activity"/>
    <property type="evidence" value="ECO:0007669"/>
    <property type="project" value="UniProtKB-KW"/>
</dbReference>
<keyword evidence="3" id="KW-1185">Reference proteome</keyword>
<evidence type="ECO:0000259" key="1">
    <source>
        <dbReference type="Pfam" id="PF12680"/>
    </source>
</evidence>
<evidence type="ECO:0000313" key="3">
    <source>
        <dbReference type="Proteomes" id="UP000050580"/>
    </source>
</evidence>
<dbReference type="Proteomes" id="UP000050580">
    <property type="component" value="Unassembled WGS sequence"/>
</dbReference>
<dbReference type="InterPro" id="IPR032710">
    <property type="entry name" value="NTF2-like_dom_sf"/>
</dbReference>
<dbReference type="STRING" id="1610491.AAV94_08305"/>
<organism evidence="2 3">
    <name type="scientific">Lampropedia cohaerens</name>
    <dbReference type="NCBI Taxonomy" id="1610491"/>
    <lineage>
        <taxon>Bacteria</taxon>
        <taxon>Pseudomonadati</taxon>
        <taxon>Pseudomonadota</taxon>
        <taxon>Betaproteobacteria</taxon>
        <taxon>Burkholderiales</taxon>
        <taxon>Comamonadaceae</taxon>
        <taxon>Lampropedia</taxon>
    </lineage>
</organism>
<proteinExistence type="predicted"/>
<dbReference type="SUPFAM" id="SSF54427">
    <property type="entry name" value="NTF2-like"/>
    <property type="match status" value="1"/>
</dbReference>
<dbReference type="Pfam" id="PF12680">
    <property type="entry name" value="SnoaL_2"/>
    <property type="match status" value="1"/>
</dbReference>
<dbReference type="InterPro" id="IPR037401">
    <property type="entry name" value="SnoaL-like"/>
</dbReference>
<gene>
    <name evidence="2" type="ORF">AAV94_08305</name>
</gene>
<feature type="domain" description="SnoaL-like" evidence="1">
    <location>
        <begin position="12"/>
        <end position="112"/>
    </location>
</feature>
<dbReference type="RefSeq" id="WP_046741853.1">
    <property type="nucleotide sequence ID" value="NZ_LBNQ01000024.1"/>
</dbReference>
<dbReference type="EMBL" id="LBNQ01000024">
    <property type="protein sequence ID" value="KKW67901.1"/>
    <property type="molecule type" value="Genomic_DNA"/>
</dbReference>
<dbReference type="OrthoDB" id="7061942at2"/>
<dbReference type="Gene3D" id="3.10.450.50">
    <property type="match status" value="1"/>
</dbReference>
<dbReference type="PATRIC" id="fig|1610491.3.peg.1765"/>